<keyword evidence="6" id="KW-0446">Lipid-binding</keyword>
<dbReference type="Gene3D" id="1.10.357.10">
    <property type="entry name" value="Tetracycline Repressor, domain 2"/>
    <property type="match status" value="1"/>
</dbReference>
<keyword evidence="5" id="KW-0809">Transit peptide</keyword>
<dbReference type="AlphaFoldDB" id="A0A484H8E9"/>
<protein>
    <recommendedName>
        <fullName evidence="9">COQ9 C-terminal domain-containing protein</fullName>
    </recommendedName>
</protein>
<evidence type="ECO:0000256" key="3">
    <source>
        <dbReference type="ARBA" id="ARBA00010766"/>
    </source>
</evidence>
<dbReference type="EMBL" id="LR026963">
    <property type="protein sequence ID" value="VBB69013.1"/>
    <property type="molecule type" value="Genomic_DNA"/>
</dbReference>
<organism evidence="10">
    <name type="scientific">invertebrate metagenome</name>
    <dbReference type="NCBI Taxonomy" id="1711999"/>
    <lineage>
        <taxon>unclassified sequences</taxon>
        <taxon>metagenomes</taxon>
        <taxon>organismal metagenomes</taxon>
    </lineage>
</organism>
<evidence type="ECO:0000256" key="7">
    <source>
        <dbReference type="ARBA" id="ARBA00023128"/>
    </source>
</evidence>
<dbReference type="InterPro" id="IPR013718">
    <property type="entry name" value="COQ9_C"/>
</dbReference>
<keyword evidence="7" id="KW-0496">Mitochondrion</keyword>
<sequence length="234" mass="26364">MINSYELNRDEARDRIMAAIGSHVVFDGWNLKSLKAAAREAGLETSAVVRVFPKGVGEAITHYFDWGDRYMLTAMGKRDLGAMKTRERVGAAMQVRLDMFGSREVMRRTLATLALPMNTQIGLQATYHTVDAIWHASGDTATDLSFYTKRALLACVYTATLLYWLEDTSENSEDTRGFLERCLANMLQLAAVRLSLAQLRQSNPARFLWRPPLQMTSRSGRSVTRTQYPQTLCV</sequence>
<evidence type="ECO:0000256" key="4">
    <source>
        <dbReference type="ARBA" id="ARBA00022688"/>
    </source>
</evidence>
<evidence type="ECO:0000256" key="2">
    <source>
        <dbReference type="ARBA" id="ARBA00004749"/>
    </source>
</evidence>
<evidence type="ECO:0000313" key="10">
    <source>
        <dbReference type="EMBL" id="VBB69013.1"/>
    </source>
</evidence>
<comment type="subcellular location">
    <subcellularLocation>
        <location evidence="1">Mitochondrion</location>
    </subcellularLocation>
</comment>
<dbReference type="PANTHER" id="PTHR21427">
    <property type="entry name" value="UBIQUINONE BIOSYNTHESIS PROTEIN COQ9, MITOCHONDRIAL"/>
    <property type="match status" value="1"/>
</dbReference>
<dbReference type="PANTHER" id="PTHR21427:SF19">
    <property type="entry name" value="UBIQUINONE BIOSYNTHESIS PROTEIN COQ9, MITOCHONDRIAL"/>
    <property type="match status" value="1"/>
</dbReference>
<evidence type="ECO:0000256" key="6">
    <source>
        <dbReference type="ARBA" id="ARBA00023121"/>
    </source>
</evidence>
<comment type="function">
    <text evidence="8">Membrane-associated protein that warps the membrane surface to access and bind aromatic isoprenes with high specificity, including ubiquinone (CoQ) isoprene intermediates and presents them directly to COQ7, therefore facilitating the COQ7-mediated hydroxylase step. Participates in the biosynthesis of coenzyme Q, also named ubiquinone, an essential lipid-soluble electron transporter for aerobic cellular respiration.</text>
</comment>
<comment type="pathway">
    <text evidence="2">Cofactor biosynthesis; ubiquinone biosynthesis.</text>
</comment>
<comment type="similarity">
    <text evidence="3">Belongs to the COQ9 family.</text>
</comment>
<reference evidence="10" key="1">
    <citation type="submission" date="2018-10" db="EMBL/GenBank/DDBJ databases">
        <authorList>
            <person name="Gruber-Vodicka H."/>
            <person name="Jaeckle O."/>
        </authorList>
    </citation>
    <scope>NUCLEOTIDE SEQUENCE</scope>
</reference>
<dbReference type="GO" id="GO:0008289">
    <property type="term" value="F:lipid binding"/>
    <property type="evidence" value="ECO:0007669"/>
    <property type="project" value="UniProtKB-KW"/>
</dbReference>
<evidence type="ECO:0000256" key="1">
    <source>
        <dbReference type="ARBA" id="ARBA00004173"/>
    </source>
</evidence>
<accession>A0A484H8E9</accession>
<dbReference type="Pfam" id="PF08511">
    <property type="entry name" value="COQ9"/>
    <property type="match status" value="1"/>
</dbReference>
<evidence type="ECO:0000256" key="5">
    <source>
        <dbReference type="ARBA" id="ARBA00022946"/>
    </source>
</evidence>
<feature type="domain" description="COQ9 C-terminal" evidence="9">
    <location>
        <begin position="122"/>
        <end position="189"/>
    </location>
</feature>
<evidence type="ECO:0000259" key="9">
    <source>
        <dbReference type="Pfam" id="PF08511"/>
    </source>
</evidence>
<keyword evidence="4" id="KW-0831">Ubiquinone biosynthesis</keyword>
<dbReference type="InterPro" id="IPR012762">
    <property type="entry name" value="Ubiq_biosynth_COQ9"/>
</dbReference>
<gene>
    <name evidence="10" type="ORF">RIEGSTA812A_PEG_486</name>
</gene>
<dbReference type="NCBIfam" id="TIGR02396">
    <property type="entry name" value="diverge_rpsU"/>
    <property type="match status" value="1"/>
</dbReference>
<proteinExistence type="inferred from homology"/>
<dbReference type="GO" id="GO:0006744">
    <property type="term" value="P:ubiquinone biosynthetic process"/>
    <property type="evidence" value="ECO:0007669"/>
    <property type="project" value="UniProtKB-KW"/>
</dbReference>
<dbReference type="GO" id="GO:0005743">
    <property type="term" value="C:mitochondrial inner membrane"/>
    <property type="evidence" value="ECO:0007669"/>
    <property type="project" value="TreeGrafter"/>
</dbReference>
<evidence type="ECO:0000256" key="8">
    <source>
        <dbReference type="ARBA" id="ARBA00058104"/>
    </source>
</evidence>
<name>A0A484H8E9_9ZZZZ</name>